<feature type="region of interest" description="Disordered" evidence="1">
    <location>
        <begin position="326"/>
        <end position="351"/>
    </location>
</feature>
<evidence type="ECO:0000313" key="2">
    <source>
        <dbReference type="EMBL" id="KIY73302.1"/>
    </source>
</evidence>
<keyword evidence="3" id="KW-1185">Reference proteome</keyword>
<accession>A0A0D7BSD3</accession>
<protein>
    <submittedName>
        <fullName evidence="2">Uncharacterized protein</fullName>
    </submittedName>
</protein>
<feature type="region of interest" description="Disordered" evidence="1">
    <location>
        <begin position="218"/>
        <end position="240"/>
    </location>
</feature>
<evidence type="ECO:0000313" key="3">
    <source>
        <dbReference type="Proteomes" id="UP000054007"/>
    </source>
</evidence>
<organism evidence="2 3">
    <name type="scientific">Cylindrobasidium torrendii FP15055 ss-10</name>
    <dbReference type="NCBI Taxonomy" id="1314674"/>
    <lineage>
        <taxon>Eukaryota</taxon>
        <taxon>Fungi</taxon>
        <taxon>Dikarya</taxon>
        <taxon>Basidiomycota</taxon>
        <taxon>Agaricomycotina</taxon>
        <taxon>Agaricomycetes</taxon>
        <taxon>Agaricomycetidae</taxon>
        <taxon>Agaricales</taxon>
        <taxon>Marasmiineae</taxon>
        <taxon>Physalacriaceae</taxon>
        <taxon>Cylindrobasidium</taxon>
    </lineage>
</organism>
<evidence type="ECO:0000256" key="1">
    <source>
        <dbReference type="SAM" id="MobiDB-lite"/>
    </source>
</evidence>
<reference evidence="2 3" key="1">
    <citation type="journal article" date="2015" name="Fungal Genet. Biol.">
        <title>Evolution of novel wood decay mechanisms in Agaricales revealed by the genome sequences of Fistulina hepatica and Cylindrobasidium torrendii.</title>
        <authorList>
            <person name="Floudas D."/>
            <person name="Held B.W."/>
            <person name="Riley R."/>
            <person name="Nagy L.G."/>
            <person name="Koehler G."/>
            <person name="Ransdell A.S."/>
            <person name="Younus H."/>
            <person name="Chow J."/>
            <person name="Chiniquy J."/>
            <person name="Lipzen A."/>
            <person name="Tritt A."/>
            <person name="Sun H."/>
            <person name="Haridas S."/>
            <person name="LaButti K."/>
            <person name="Ohm R.A."/>
            <person name="Kues U."/>
            <person name="Blanchette R.A."/>
            <person name="Grigoriev I.V."/>
            <person name="Minto R.E."/>
            <person name="Hibbett D.S."/>
        </authorList>
    </citation>
    <scope>NUCLEOTIDE SEQUENCE [LARGE SCALE GENOMIC DNA]</scope>
    <source>
        <strain evidence="2 3">FP15055 ss-10</strain>
    </source>
</reference>
<sequence>MASCILDLDVTPKRNTSAKAILRPISFKVKSTGNTPFISPPYHALLHTIHGHLRLPESTPALPPAICSYKHNSFTRHLETLARRQKHQIWRNQSTRLIPDAEHDELLASSPTHPDPDGISLHDSGSGYHFSVHPTQHVLLYQHHAQCIVPRIADIYVVIALFRHVFPAIHDPTSLALKIGEMFCFVPLEAVLEHFKREPTRHALALNLATPIPSISMSTPTLSRSASPMGRSNAPSPSPNRAAVVVVTPTRNAYGLGLIRPALVALNGKRGREEPEPERIEMDVLGQKLDPEARSPKRLKQEEVHTVELKMPKPVSGMLMDRVLRQREPDSEDEEEVLALLAPSSTSSTLC</sequence>
<dbReference type="Proteomes" id="UP000054007">
    <property type="component" value="Unassembled WGS sequence"/>
</dbReference>
<name>A0A0D7BSD3_9AGAR</name>
<gene>
    <name evidence="2" type="ORF">CYLTODRAFT_417264</name>
</gene>
<dbReference type="EMBL" id="KN880437">
    <property type="protein sequence ID" value="KIY73302.1"/>
    <property type="molecule type" value="Genomic_DNA"/>
</dbReference>
<dbReference type="AlphaFoldDB" id="A0A0D7BSD3"/>
<proteinExistence type="predicted"/>
<feature type="compositionally biased region" description="Low complexity" evidence="1">
    <location>
        <begin position="338"/>
        <end position="351"/>
    </location>
</feature>